<dbReference type="InterPro" id="IPR039069">
    <property type="entry name" value="CE7"/>
</dbReference>
<reference evidence="5" key="1">
    <citation type="submission" date="2018-11" db="EMBL/GenBank/DDBJ databases">
        <title>Complete genome sequence of Paenibacillus sp. ML311-T8.</title>
        <authorList>
            <person name="Nam Y.-D."/>
            <person name="Kang J."/>
            <person name="Chung W.-H."/>
            <person name="Park Y.S."/>
        </authorList>
    </citation>
    <scope>NUCLEOTIDE SEQUENCE [LARGE SCALE GENOMIC DNA]</scope>
    <source>
        <strain evidence="5">ML311-T8</strain>
    </source>
</reference>
<dbReference type="InterPro" id="IPR008391">
    <property type="entry name" value="AXE1_dom"/>
</dbReference>
<dbReference type="RefSeq" id="WP_155700563.1">
    <property type="nucleotide sequence ID" value="NZ_CP034235.1"/>
</dbReference>
<dbReference type="OrthoDB" id="9770528at2"/>
<feature type="active site" description="Charge relay system" evidence="1">
    <location>
        <position position="298"/>
    </location>
</feature>
<evidence type="ECO:0000256" key="1">
    <source>
        <dbReference type="PIRSR" id="PIRSR639069-1"/>
    </source>
</evidence>
<protein>
    <submittedName>
        <fullName evidence="4">Acetylesterase</fullName>
    </submittedName>
</protein>
<feature type="active site" description="Charge relay system" evidence="1">
    <location>
        <position position="268"/>
    </location>
</feature>
<dbReference type="EMBL" id="CP034235">
    <property type="protein sequence ID" value="QGQ95526.1"/>
    <property type="molecule type" value="Genomic_DNA"/>
</dbReference>
<feature type="active site" description="Nucleophile" evidence="1">
    <location>
        <position position="183"/>
    </location>
</feature>
<dbReference type="Pfam" id="PF05448">
    <property type="entry name" value="AXE1"/>
    <property type="match status" value="1"/>
</dbReference>
<feature type="binding site" evidence="2">
    <location>
        <position position="93"/>
    </location>
    <ligand>
        <name>substrate</name>
    </ligand>
</feature>
<evidence type="ECO:0000313" key="5">
    <source>
        <dbReference type="Proteomes" id="UP000426246"/>
    </source>
</evidence>
<dbReference type="Gene3D" id="3.40.50.1820">
    <property type="entry name" value="alpha/beta hydrolase"/>
    <property type="match status" value="1"/>
</dbReference>
<dbReference type="InterPro" id="IPR029058">
    <property type="entry name" value="AB_hydrolase_fold"/>
</dbReference>
<organism evidence="4 5">
    <name type="scientific">Paenibacillus psychroresistens</name>
    <dbReference type="NCBI Taxonomy" id="1778678"/>
    <lineage>
        <taxon>Bacteria</taxon>
        <taxon>Bacillati</taxon>
        <taxon>Bacillota</taxon>
        <taxon>Bacilli</taxon>
        <taxon>Bacillales</taxon>
        <taxon>Paenibacillaceae</taxon>
        <taxon>Paenibacillus</taxon>
    </lineage>
</organism>
<dbReference type="PANTHER" id="PTHR40111:SF1">
    <property type="entry name" value="CEPHALOSPORIN-C DEACETYLASE"/>
    <property type="match status" value="1"/>
</dbReference>
<dbReference type="SUPFAM" id="SSF53474">
    <property type="entry name" value="alpha/beta-Hydrolases"/>
    <property type="match status" value="1"/>
</dbReference>
<sequence length="317" mass="35181">MNALQAKFQGLHQYSAPLTAADDLFTFWEQTKQEAKLNPLSASKTLVEDSLLHAITYKVTYCGFDDTPIQGWFLIPVYPVQKQYPCVLSFHGYTGQKGLPEEYAQWLLMGVAVFAIDIRGQGGETGNHLKQTFGTTKGWITQGILDKDTCYYKAITVDCLRALDWLVEQPEIDAERIGIVGGSQGGGLALICTALSDKVAATIAHIPNMCHMDFGVINSTSSLTEIGPLLLQYPAYTEQVFDTLSYFDMLNLAHLIRTPLLVSVGLKDTVCLPETIFAVYNRIAPEHKSILIDPFAGHEVSRANNREGLRFMQDHLM</sequence>
<evidence type="ECO:0000256" key="2">
    <source>
        <dbReference type="PIRSR" id="PIRSR639069-2"/>
    </source>
</evidence>
<dbReference type="Proteomes" id="UP000426246">
    <property type="component" value="Chromosome"/>
</dbReference>
<dbReference type="AlphaFoldDB" id="A0A6B8RJF7"/>
<evidence type="ECO:0000313" key="4">
    <source>
        <dbReference type="EMBL" id="QGQ95526.1"/>
    </source>
</evidence>
<dbReference type="KEGG" id="ppsc:EHS13_11870"/>
<name>A0A6B8RJF7_9BACL</name>
<keyword evidence="5" id="KW-1185">Reference proteome</keyword>
<dbReference type="GO" id="GO:0005976">
    <property type="term" value="P:polysaccharide metabolic process"/>
    <property type="evidence" value="ECO:0007669"/>
    <property type="project" value="TreeGrafter"/>
</dbReference>
<dbReference type="PANTHER" id="PTHR40111">
    <property type="entry name" value="CEPHALOSPORIN-C DEACETYLASE"/>
    <property type="match status" value="1"/>
</dbReference>
<evidence type="ECO:0000259" key="3">
    <source>
        <dbReference type="Pfam" id="PF05448"/>
    </source>
</evidence>
<dbReference type="GO" id="GO:0052689">
    <property type="term" value="F:carboxylic ester hydrolase activity"/>
    <property type="evidence" value="ECO:0007669"/>
    <property type="project" value="TreeGrafter"/>
</dbReference>
<gene>
    <name evidence="4" type="ORF">EHS13_11870</name>
</gene>
<feature type="domain" description="Acetyl xylan esterase" evidence="3">
    <location>
        <begin position="2"/>
        <end position="313"/>
    </location>
</feature>
<accession>A0A6B8RJF7</accession>
<proteinExistence type="predicted"/>